<evidence type="ECO:0000259" key="4">
    <source>
        <dbReference type="Pfam" id="PF15309"/>
    </source>
</evidence>
<dbReference type="GO" id="GO:0005813">
    <property type="term" value="C:centrosome"/>
    <property type="evidence" value="ECO:0007669"/>
    <property type="project" value="UniProtKB-SubCell"/>
</dbReference>
<dbReference type="InterPro" id="IPR029299">
    <property type="entry name" value="ALMS_motif"/>
</dbReference>
<evidence type="ECO:0000313" key="6">
    <source>
        <dbReference type="RefSeq" id="XP_011497239.1"/>
    </source>
</evidence>
<reference evidence="6" key="1">
    <citation type="submission" date="2025-08" db="UniProtKB">
        <authorList>
            <consortium name="RefSeq"/>
        </authorList>
    </citation>
    <scope>IDENTIFICATION</scope>
</reference>
<organism evidence="5 6">
    <name type="scientific">Ceratosolen solmsi marchali</name>
    <dbReference type="NCBI Taxonomy" id="326594"/>
    <lineage>
        <taxon>Eukaryota</taxon>
        <taxon>Metazoa</taxon>
        <taxon>Ecdysozoa</taxon>
        <taxon>Arthropoda</taxon>
        <taxon>Hexapoda</taxon>
        <taxon>Insecta</taxon>
        <taxon>Pterygota</taxon>
        <taxon>Neoptera</taxon>
        <taxon>Endopterygota</taxon>
        <taxon>Hymenoptera</taxon>
        <taxon>Apocrita</taxon>
        <taxon>Proctotrupomorpha</taxon>
        <taxon>Chalcidoidea</taxon>
        <taxon>Agaonidae</taxon>
        <taxon>Agaoninae</taxon>
        <taxon>Ceratosolen</taxon>
    </lineage>
</organism>
<proteinExistence type="predicted"/>
<dbReference type="Proteomes" id="UP000695007">
    <property type="component" value="Unplaced"/>
</dbReference>
<gene>
    <name evidence="6" type="primary">LOC105361685</name>
</gene>
<accession>A0AAJ6YFQ4</accession>
<sequence>MLDKPDANSTPLFDSISSSKSEIEITPIIKGLLLSVSESNKYTIKNCNDIKNLKQNNETSEFTNKYKLYTVKYELKTLKSSKYYNRNYTTKVLPLKRSSSMHLVASSSSTLPLKRSQSELNLHGKEKTVPQLIFNSTSSTATIVDNKPSMNNKFIETSIKTCTQEFLGLQVPVLKEEEKLPLPDKLTSFTSRMLNSILKNSKGIYKNENSKQSSIMDISNTNENEQNRIQADNSSNSSYNIALMLQENNTENITGLPNSSNISTALIYENIPYSSSSQVSSIETGCSNSTVPNTSSSVDEKLWGNSNSLVHDIERSVNILKSLVDANKLDKHVKKRLIHHVIKRLVNAKYTDDQIKHNLEENVPWDPAEGRNKVHQAEILQALAKNITESSEDLKPLQKRKNIKKSASTNEFSTIKDIINIPTEIESSNSDKLDRNIDRTTIDGRNASVGLQDDDCNKHSSNLLITKSESSECFLPQQRYNKNNKMKDIFITSTSLQEKNRAFLDAVINSRQNQIESSNEPDRSMNWRLPATLSERMYKFRQYSNSDSEDTKLVSYAKKEKRNQLIWINNEINHLSNLKKLLEESKIKSKKLGKFSFKTVNHQQQATDNNLLSKQWSSHNNLANSSLLINTNTIRHFKKRNSCTQTATKHSFAYSRTGSEIVSAKVESSNIKLTNAYIQTLQPLKSLTSDLSTSKLYAGCPVHQAVFLTCTCSEQVCLFCSSKYPLHHQLLTNDNPDVLSKINCKFNDVEKEIKNQINKTKVKCMCEPNDKKCNIQKVGKLRKSTDYKEIHNKRRCEGLMCLCRRYKLSEQLTEELSRKCNCEDNKFVSNFEKMNIKKFSKETKFPNASSTVYNCKCNNLKKRLENNYFSKRKIRPCCLDNSNKEINNFLDHCCMIKSEDQENIYPSINHSMQMFNDSISNEYKCCPICGMIFQNERNCGCVIKNYPKSIAYELIFFNDKKINEIVFQQKVDLETKNVEKEDLISNKLIHENNIESCMCEISQHTINLYNHNYNNEQLYKLNSEKGITLQDYLIANNPGFTENVEIRRQYVSEIQRLRQLKKKKRVQLLSMKTISTNLVMSSKQAKVTNYTQRKISDKDMKMRLRKRYSQLTENQTKRKQQKLQQETRCNKLMAKIFCKKLQQKVLRGQVDLSQSVSVLSNL</sequence>
<evidence type="ECO:0000313" key="5">
    <source>
        <dbReference type="Proteomes" id="UP000695007"/>
    </source>
</evidence>
<evidence type="ECO:0000256" key="3">
    <source>
        <dbReference type="ARBA" id="ARBA00023212"/>
    </source>
</evidence>
<dbReference type="RefSeq" id="XP_011497239.1">
    <property type="nucleotide sequence ID" value="XM_011498937.1"/>
</dbReference>
<name>A0AAJ6YFQ4_9HYME</name>
<keyword evidence="3" id="KW-0206">Cytoskeleton</keyword>
<dbReference type="AlphaFoldDB" id="A0AAJ6YFQ4"/>
<keyword evidence="2" id="KW-0963">Cytoplasm</keyword>
<feature type="domain" description="ALMS motif" evidence="4">
    <location>
        <begin position="1027"/>
        <end position="1148"/>
    </location>
</feature>
<evidence type="ECO:0000256" key="1">
    <source>
        <dbReference type="ARBA" id="ARBA00004300"/>
    </source>
</evidence>
<dbReference type="Pfam" id="PF15309">
    <property type="entry name" value="ALMS_motif"/>
    <property type="match status" value="1"/>
</dbReference>
<dbReference type="KEGG" id="csol:105361685"/>
<comment type="subcellular location">
    <subcellularLocation>
        <location evidence="1">Cytoplasm</location>
        <location evidence="1">Cytoskeleton</location>
        <location evidence="1">Microtubule organizing center</location>
        <location evidence="1">Centrosome</location>
    </subcellularLocation>
</comment>
<dbReference type="GeneID" id="105361685"/>
<keyword evidence="5" id="KW-1185">Reference proteome</keyword>
<evidence type="ECO:0000256" key="2">
    <source>
        <dbReference type="ARBA" id="ARBA00022490"/>
    </source>
</evidence>
<protein>
    <submittedName>
        <fullName evidence="6">Uncharacterized protein LOC105361685</fullName>
    </submittedName>
</protein>